<dbReference type="GO" id="GO:0000271">
    <property type="term" value="P:polysaccharide biosynthetic process"/>
    <property type="evidence" value="ECO:0007669"/>
    <property type="project" value="InterPro"/>
</dbReference>
<name>A0AAF0HDM1_9HYPH</name>
<dbReference type="InterPro" id="IPR007833">
    <property type="entry name" value="Capsule_polysaccharide_synth"/>
</dbReference>
<evidence type="ECO:0000313" key="1">
    <source>
        <dbReference type="EMBL" id="WHA42585.1"/>
    </source>
</evidence>
<organism evidence="1 2">
    <name type="scientific">Agrobacterium larrymoorei</name>
    <dbReference type="NCBI Taxonomy" id="160699"/>
    <lineage>
        <taxon>Bacteria</taxon>
        <taxon>Pseudomonadati</taxon>
        <taxon>Pseudomonadota</taxon>
        <taxon>Alphaproteobacteria</taxon>
        <taxon>Hyphomicrobiales</taxon>
        <taxon>Rhizobiaceae</taxon>
        <taxon>Rhizobium/Agrobacterium group</taxon>
        <taxon>Agrobacterium</taxon>
    </lineage>
</organism>
<dbReference type="CDD" id="cd16441">
    <property type="entry name" value="beta_Kdo_transferase_KpsS"/>
    <property type="match status" value="1"/>
</dbReference>
<dbReference type="RefSeq" id="WP_137396039.1">
    <property type="nucleotide sequence ID" value="NZ_CP124734.1"/>
</dbReference>
<dbReference type="Pfam" id="PF05159">
    <property type="entry name" value="Capsule_synth"/>
    <property type="match status" value="1"/>
</dbReference>
<dbReference type="EMBL" id="CP124734">
    <property type="protein sequence ID" value="WHA42585.1"/>
    <property type="molecule type" value="Genomic_DNA"/>
</dbReference>
<proteinExistence type="predicted"/>
<dbReference type="Proteomes" id="UP000298664">
    <property type="component" value="Chromosome Linear"/>
</dbReference>
<protein>
    <submittedName>
        <fullName evidence="1">Capsular biosynthesis protein</fullName>
    </submittedName>
</protein>
<dbReference type="GO" id="GO:0015774">
    <property type="term" value="P:polysaccharide transport"/>
    <property type="evidence" value="ECO:0007669"/>
    <property type="project" value="InterPro"/>
</dbReference>
<evidence type="ECO:0000313" key="2">
    <source>
        <dbReference type="Proteomes" id="UP000298664"/>
    </source>
</evidence>
<accession>A0AAF0HDM1</accession>
<dbReference type="AlphaFoldDB" id="A0AAF0HDM1"/>
<gene>
    <name evidence="1" type="ORF">CFBP5477_014980</name>
</gene>
<sequence length="435" mass="48488">MISAFSAPQPRVFLFLQGPSSSLFAKTGRELSKLGHKCFRVNLNAGDWVFWHGNGAMNFRGRLAAWHSYLVSIFEGHGVTDLVLLGEERPYHKVAVELAKEKGISITVIEMGYLRPDWITVERNGMSSNSHFPNDPDAIRLAAKDVQVPDFRQIYSQSFFVEAALDLAYNLPNVFLSFLFPHYRRHGLFHPLKEYAGWVKRLLTRRPEKQRTTKLIQLLKDGGSAYFLYPLQLETDYQLRAHSPYSSQFEAIEEVLASFSSHAPPDTHLVVKSHPLDNGLLDWGARITEIAVSRSVSGRVHYIDDGDLSAFVEGCCGMVSVNSTAILHGLKSGTAAKVLGCAVYDLEGMTHQGPLDGFWSAPKRPDRELTEEFYRLLAQSIHVRGNFYSRRGTDAAALAIASRLSSGSINQPGGDCGYAPRKRPQKFQTGLNVSN</sequence>
<reference evidence="1" key="1">
    <citation type="submission" date="2023-05" db="EMBL/GenBank/DDBJ databases">
        <title>Complete genome sequence of Agrobacterium larrymoorei CFBP5477.</title>
        <authorList>
            <person name="Yen H.-C."/>
            <person name="Chou L."/>
            <person name="Lin Y.-C."/>
            <person name="Lai E.-M."/>
            <person name="Kuo C.-H."/>
        </authorList>
    </citation>
    <scope>NUCLEOTIDE SEQUENCE</scope>
    <source>
        <strain evidence="1">CFBP5477</strain>
    </source>
</reference>